<dbReference type="Pfam" id="PF00107">
    <property type="entry name" value="ADH_zinc_N"/>
    <property type="match status" value="1"/>
</dbReference>
<dbReference type="InterPro" id="IPR049391">
    <property type="entry name" value="FAS_pseudo-KR"/>
</dbReference>
<accession>A0AAN7P861</accession>
<dbReference type="InterPro" id="IPR057326">
    <property type="entry name" value="KR_dom"/>
</dbReference>
<dbReference type="Proteomes" id="UP001353858">
    <property type="component" value="Unassembled WGS sequence"/>
</dbReference>
<dbReference type="Gene3D" id="3.90.180.10">
    <property type="entry name" value="Medium-chain alcohol dehydrogenases, catalytic domain"/>
    <property type="match status" value="1"/>
</dbReference>
<dbReference type="Gene3D" id="3.40.50.720">
    <property type="entry name" value="NAD(P)-binding Rossmann-like Domain"/>
    <property type="match status" value="2"/>
</dbReference>
<comment type="caution">
    <text evidence="2">The sequence shown here is derived from an EMBL/GenBank/DDBJ whole genome shotgun (WGS) entry which is preliminary data.</text>
</comment>
<dbReference type="GO" id="GO:0006633">
    <property type="term" value="P:fatty acid biosynthetic process"/>
    <property type="evidence" value="ECO:0007669"/>
    <property type="project" value="TreeGrafter"/>
</dbReference>
<dbReference type="SMART" id="SM00822">
    <property type="entry name" value="PKS_KR"/>
    <property type="match status" value="1"/>
</dbReference>
<dbReference type="SUPFAM" id="SSF47336">
    <property type="entry name" value="ACP-like"/>
    <property type="match status" value="1"/>
</dbReference>
<dbReference type="InterPro" id="IPR036736">
    <property type="entry name" value="ACP-like_sf"/>
</dbReference>
<evidence type="ECO:0000313" key="3">
    <source>
        <dbReference type="Proteomes" id="UP001353858"/>
    </source>
</evidence>
<dbReference type="Pfam" id="PF08659">
    <property type="entry name" value="KR"/>
    <property type="match status" value="1"/>
</dbReference>
<dbReference type="Gene3D" id="3.30.70.3290">
    <property type="match status" value="1"/>
</dbReference>
<dbReference type="Gene3D" id="3.10.129.110">
    <property type="entry name" value="Polyketide synthase dehydratase"/>
    <property type="match status" value="1"/>
</dbReference>
<dbReference type="PANTHER" id="PTHR43775:SF23">
    <property type="entry name" value="FATTY ACID SYNTHASE 3"/>
    <property type="match status" value="1"/>
</dbReference>
<reference evidence="3" key="1">
    <citation type="submission" date="2023-01" db="EMBL/GenBank/DDBJ databases">
        <title>Key to firefly adult light organ development and bioluminescence: homeobox transcription factors regulate luciferase expression and transportation to peroxisome.</title>
        <authorList>
            <person name="Fu X."/>
        </authorList>
    </citation>
    <scope>NUCLEOTIDE SEQUENCE [LARGE SCALE GENOMIC DNA]</scope>
</reference>
<dbReference type="GO" id="GO:0016491">
    <property type="term" value="F:oxidoreductase activity"/>
    <property type="evidence" value="ECO:0007669"/>
    <property type="project" value="InterPro"/>
</dbReference>
<proteinExistence type="predicted"/>
<dbReference type="Pfam" id="PF00550">
    <property type="entry name" value="PP-binding"/>
    <property type="match status" value="1"/>
</dbReference>
<dbReference type="PANTHER" id="PTHR43775">
    <property type="entry name" value="FATTY ACID SYNTHASE"/>
    <property type="match status" value="1"/>
</dbReference>
<sequence>MTSQEAFSAVAYKRITLVQGFSWGVIASAYVKGTLSLEHAVLLAFELKKLLKKITSVECMKNEQTILKEIKRVCQETKTINVPALLKDVTLISPKAIKIVIGADEMNEQCSFNSNASFLNILGRLYVLGFNLNLDKLYPNASWPVKAPSISPLIQWQHKDDWDILKYEMRNLSTDVATITLEHNHWKFLTGHVVDDNLFHFTVLNKQQHFLLIPFEFEQLSIDPLKHVQALYQYNNILPIHYNPVCNRINAPGVEIRNLILSSIKKQSQKDPYLGIYKFVPFYTNLSLENSVKVHIQLVAENLINTLKIIEVVDAFSSDTNILLYPIVDNVLDNEYSFIENLSIFSTKTLDYPNTIVKYKTIEQLPSGLSLVIMSCGSQRQTTVAKILENRSAFVLSRESLNYEKFKHIEVISTLRTNSENLVLLRKSRKIPQKVIEIKSDFGWLEQLKSTLLQNQKVLLVAQNDPTSGILGLVNCLKQEVDQNVSCLFLSDRVKRFDLEDDFYQKQLRKGLLINVFKNGQWGSYKHLPLYQGQKSCEHIYCVGLNFKNAGAATEEISNVESNFEDLGTEFAGKDSKNSRIMGISLNSVFSNCISANTSITCQIPDEWSMEDAATVPAIYLTVLHALLKIARLKHGQSILIHSGTDNVGQSAINVALYYNCNIFTTIDSKEKRHYLKTLYPNILDSHIGNLGDTEFEQIILKQTNGRGVDVVLSSLTDDKLPASIRCLNQSGIFVFLGKPDNKFFIDEVFERRTYASVSVDTFFNQPLNNKKEILSLLQEGITKGYVKPLPKTVYHRDQLQNSLSLSKHTNKIVIQIKNELVDNHSPLNAKPRFYCDPDKVYILIGGLGGFGLELTDWLISRNAKKIILVSRSGVTTGYQRYKLYCWKNLDCKVLSSQDDLTTEDGCIKLLTEANALGDVDGIFNLAIDLHDALIENQNENTFKTIWAPKVLITRNMDTISKKLCPRLRKFVMFSSLVCGRGNSGQSNYGMANSVAERICEQRKEDGYPALVIQWAFIGDVGLVADTPSAKVSIDRIRKQNIASCWNVIDTLLTHEETIVSSTVFDSKEIKQNANSNDLLSTVAEFLGETSLKHISMHSELSSLGINSISIIQLAQYLSAECNLHISLKELRNMTLHMLVEKNNAPKNST</sequence>
<keyword evidence="3" id="KW-1185">Reference proteome</keyword>
<evidence type="ECO:0000313" key="2">
    <source>
        <dbReference type="EMBL" id="KAK4878183.1"/>
    </source>
</evidence>
<organism evidence="2 3">
    <name type="scientific">Aquatica leii</name>
    <dbReference type="NCBI Taxonomy" id="1421715"/>
    <lineage>
        <taxon>Eukaryota</taxon>
        <taxon>Metazoa</taxon>
        <taxon>Ecdysozoa</taxon>
        <taxon>Arthropoda</taxon>
        <taxon>Hexapoda</taxon>
        <taxon>Insecta</taxon>
        <taxon>Pterygota</taxon>
        <taxon>Neoptera</taxon>
        <taxon>Endopterygota</taxon>
        <taxon>Coleoptera</taxon>
        <taxon>Polyphaga</taxon>
        <taxon>Elateriformia</taxon>
        <taxon>Elateroidea</taxon>
        <taxon>Lampyridae</taxon>
        <taxon>Luciolinae</taxon>
        <taxon>Aquatica</taxon>
    </lineage>
</organism>
<dbReference type="SMART" id="SM00829">
    <property type="entry name" value="PKS_ER"/>
    <property type="match status" value="1"/>
</dbReference>
<dbReference type="SUPFAM" id="SSF51735">
    <property type="entry name" value="NAD(P)-binding Rossmann-fold domains"/>
    <property type="match status" value="2"/>
</dbReference>
<dbReference type="InterPro" id="IPR013149">
    <property type="entry name" value="ADH-like_C"/>
</dbReference>
<dbReference type="Gene3D" id="1.10.1200.10">
    <property type="entry name" value="ACP-like"/>
    <property type="match status" value="1"/>
</dbReference>
<protein>
    <recommendedName>
        <fullName evidence="1">Carrier domain-containing protein</fullName>
    </recommendedName>
</protein>
<evidence type="ECO:0000259" key="1">
    <source>
        <dbReference type="PROSITE" id="PS50075"/>
    </source>
</evidence>
<dbReference type="Pfam" id="PF21149">
    <property type="entry name" value="FAS_pseudo-KR"/>
    <property type="match status" value="1"/>
</dbReference>
<dbReference type="PROSITE" id="PS50075">
    <property type="entry name" value="CARRIER"/>
    <property type="match status" value="1"/>
</dbReference>
<feature type="domain" description="Carrier" evidence="1">
    <location>
        <begin position="1073"/>
        <end position="1150"/>
    </location>
</feature>
<name>A0AAN7P861_9COLE</name>
<dbReference type="InterPro" id="IPR042104">
    <property type="entry name" value="PKS_dehydratase_sf"/>
</dbReference>
<dbReference type="InterPro" id="IPR013968">
    <property type="entry name" value="PKS_KR"/>
</dbReference>
<dbReference type="SUPFAM" id="SSF50129">
    <property type="entry name" value="GroES-like"/>
    <property type="match status" value="1"/>
</dbReference>
<dbReference type="InterPro" id="IPR050091">
    <property type="entry name" value="PKS_NRPS_Biosynth_Enz"/>
</dbReference>
<dbReference type="AlphaFoldDB" id="A0AAN7P861"/>
<dbReference type="InterPro" id="IPR011032">
    <property type="entry name" value="GroES-like_sf"/>
</dbReference>
<dbReference type="InterPro" id="IPR036291">
    <property type="entry name" value="NAD(P)-bd_dom_sf"/>
</dbReference>
<dbReference type="InterPro" id="IPR009081">
    <property type="entry name" value="PP-bd_ACP"/>
</dbReference>
<dbReference type="InterPro" id="IPR020843">
    <property type="entry name" value="ER"/>
</dbReference>
<dbReference type="GO" id="GO:0004312">
    <property type="term" value="F:fatty acid synthase activity"/>
    <property type="evidence" value="ECO:0007669"/>
    <property type="project" value="TreeGrafter"/>
</dbReference>
<dbReference type="EMBL" id="JARPUR010000004">
    <property type="protein sequence ID" value="KAK4878183.1"/>
    <property type="molecule type" value="Genomic_DNA"/>
</dbReference>
<gene>
    <name evidence="2" type="ORF">RN001_010689</name>
</gene>
<dbReference type="CDD" id="cd05195">
    <property type="entry name" value="enoyl_red"/>
    <property type="match status" value="1"/>
</dbReference>